<organism evidence="1 2">
    <name type="scientific">Sagittula marina</name>
    <dbReference type="NCBI Taxonomy" id="943940"/>
    <lineage>
        <taxon>Bacteria</taxon>
        <taxon>Pseudomonadati</taxon>
        <taxon>Pseudomonadota</taxon>
        <taxon>Alphaproteobacteria</taxon>
        <taxon>Rhodobacterales</taxon>
        <taxon>Roseobacteraceae</taxon>
        <taxon>Sagittula</taxon>
    </lineage>
</organism>
<evidence type="ECO:0000313" key="1">
    <source>
        <dbReference type="EMBL" id="MBB3983911.1"/>
    </source>
</evidence>
<dbReference type="EMBL" id="JACIEJ010000001">
    <property type="protein sequence ID" value="MBB3983911.1"/>
    <property type="molecule type" value="Genomic_DNA"/>
</dbReference>
<name>A0A7W6GQ17_9RHOB</name>
<comment type="caution">
    <text evidence="1">The sequence shown here is derived from an EMBL/GenBank/DDBJ whole genome shotgun (WGS) entry which is preliminary data.</text>
</comment>
<accession>A0A7W6GQ17</accession>
<evidence type="ECO:0000313" key="2">
    <source>
        <dbReference type="Proteomes" id="UP000541426"/>
    </source>
</evidence>
<sequence length="147" mass="16272">MTVSSRIPVDSAHTCSEEAAVHLAQRLSVANRPDTLREDVAAHCDDAARLGVLYALLMSDCGPEERLYARIARRREAMLALDHAELHFSMQARQASDVLSRQLADAMRHAAKSGRQQLSQEIDDLSHRHAEEAALRDSLSGMTRRSA</sequence>
<keyword evidence="2" id="KW-1185">Reference proteome</keyword>
<dbReference type="AlphaFoldDB" id="A0A7W6GQ17"/>
<reference evidence="1 2" key="1">
    <citation type="submission" date="2020-08" db="EMBL/GenBank/DDBJ databases">
        <title>Genomic Encyclopedia of Type Strains, Phase IV (KMG-IV): sequencing the most valuable type-strain genomes for metagenomic binning, comparative biology and taxonomic classification.</title>
        <authorList>
            <person name="Goeker M."/>
        </authorList>
    </citation>
    <scope>NUCLEOTIDE SEQUENCE [LARGE SCALE GENOMIC DNA]</scope>
    <source>
        <strain evidence="1 2">DSM 102235</strain>
    </source>
</reference>
<dbReference type="Proteomes" id="UP000541426">
    <property type="component" value="Unassembled WGS sequence"/>
</dbReference>
<proteinExistence type="predicted"/>
<gene>
    <name evidence="1" type="ORF">GGQ68_000222</name>
</gene>
<dbReference type="RefSeq" id="WP_183962549.1">
    <property type="nucleotide sequence ID" value="NZ_BAABBZ010000012.1"/>
</dbReference>
<protein>
    <submittedName>
        <fullName evidence="1">Uncharacterized protein</fullName>
    </submittedName>
</protein>